<organism evidence="2">
    <name type="scientific">Trichuris suis</name>
    <name type="common">pig whipworm</name>
    <dbReference type="NCBI Taxonomy" id="68888"/>
    <lineage>
        <taxon>Eukaryota</taxon>
        <taxon>Metazoa</taxon>
        <taxon>Ecdysozoa</taxon>
        <taxon>Nematoda</taxon>
        <taxon>Enoplea</taxon>
        <taxon>Dorylaimia</taxon>
        <taxon>Trichinellida</taxon>
        <taxon>Trichuridae</taxon>
        <taxon>Trichuris</taxon>
    </lineage>
</organism>
<feature type="region of interest" description="Disordered" evidence="1">
    <location>
        <begin position="1"/>
        <end position="23"/>
    </location>
</feature>
<dbReference type="EMBL" id="KL367611">
    <property type="protein sequence ID" value="KFD61798.1"/>
    <property type="molecule type" value="Genomic_DNA"/>
</dbReference>
<evidence type="ECO:0000313" key="2">
    <source>
        <dbReference type="EMBL" id="KFD61798.1"/>
    </source>
</evidence>
<reference evidence="2" key="1">
    <citation type="journal article" date="2014" name="Nat. Genet.">
        <title>Genome and transcriptome of the porcine whipworm Trichuris suis.</title>
        <authorList>
            <person name="Jex A.R."/>
            <person name="Nejsum P."/>
            <person name="Schwarz E.M."/>
            <person name="Hu L."/>
            <person name="Young N.D."/>
            <person name="Hall R.S."/>
            <person name="Korhonen P.K."/>
            <person name="Liao S."/>
            <person name="Thamsborg S."/>
            <person name="Xia J."/>
            <person name="Xu P."/>
            <person name="Wang S."/>
            <person name="Scheerlinck J.P."/>
            <person name="Hofmann A."/>
            <person name="Sternberg P.W."/>
            <person name="Wang J."/>
            <person name="Gasser R.B."/>
        </authorList>
    </citation>
    <scope>NUCLEOTIDE SEQUENCE [LARGE SCALE GENOMIC DNA]</scope>
    <source>
        <strain evidence="2">DCEP-RM93F</strain>
    </source>
</reference>
<proteinExistence type="predicted"/>
<dbReference type="Proteomes" id="UP000030758">
    <property type="component" value="Unassembled WGS sequence"/>
</dbReference>
<dbReference type="AlphaFoldDB" id="A0A085MX52"/>
<protein>
    <submittedName>
        <fullName evidence="2">Uncharacterized protein</fullName>
    </submittedName>
</protein>
<evidence type="ECO:0000256" key="1">
    <source>
        <dbReference type="SAM" id="MobiDB-lite"/>
    </source>
</evidence>
<feature type="compositionally biased region" description="Basic and acidic residues" evidence="1">
    <location>
        <begin position="157"/>
        <end position="166"/>
    </location>
</feature>
<name>A0A085MX52_9BILA</name>
<accession>A0A085MX52</accession>
<gene>
    <name evidence="2" type="ORF">M514_26044</name>
</gene>
<feature type="region of interest" description="Disordered" evidence="1">
    <location>
        <begin position="148"/>
        <end position="169"/>
    </location>
</feature>
<sequence length="236" mass="25067">MWLARGGESGQPRVPKGGTMNEQATSVGDSFVVVGGENTVQSGSNLGETNVTNFINNEVLAGGSTAGDSGAVALTMASQAPVSSGAKTGFDLTSDLTKAIATLWQRQPEMVMPSPGPAMMPGLTEFANQKGHCKGLVAVENRAVSSAIGHASQTADPNEKGRRGDQRPAPLCKLVKARQWWNGPIWLESNEDAWPLRQVIRLTEKERSTLNERRCSHKEIQVNVASTTDEDSLGPA</sequence>